<comment type="caution">
    <text evidence="11">The sequence shown here is derived from an EMBL/GenBank/DDBJ whole genome shotgun (WGS) entry which is preliminary data.</text>
</comment>
<keyword evidence="9 10" id="KW-0472">Membrane</keyword>
<evidence type="ECO:0000313" key="11">
    <source>
        <dbReference type="EMBL" id="HAV92706.1"/>
    </source>
</evidence>
<keyword evidence="3 10" id="KW-0813">Transport</keyword>
<keyword evidence="7 10" id="KW-1133">Transmembrane helix</keyword>
<protein>
    <recommendedName>
        <fullName evidence="10">Protein-export membrane protein SecG</fullName>
    </recommendedName>
</protein>
<dbReference type="InterPro" id="IPR004692">
    <property type="entry name" value="SecG"/>
</dbReference>
<dbReference type="EMBL" id="DMZY01000177">
    <property type="protein sequence ID" value="HAV92706.1"/>
    <property type="molecule type" value="Genomic_DNA"/>
</dbReference>
<feature type="transmembrane region" description="Helical" evidence="10">
    <location>
        <begin position="5"/>
        <end position="26"/>
    </location>
</feature>
<comment type="similarity">
    <text evidence="2 10">Belongs to the SecG family.</text>
</comment>
<keyword evidence="4 10" id="KW-1003">Cell membrane</keyword>
<keyword evidence="6 10" id="KW-0653">Protein transport</keyword>
<keyword evidence="5 10" id="KW-0812">Transmembrane</keyword>
<gene>
    <name evidence="11" type="ORF">DCW38_05950</name>
</gene>
<evidence type="ECO:0000256" key="7">
    <source>
        <dbReference type="ARBA" id="ARBA00022989"/>
    </source>
</evidence>
<evidence type="ECO:0000313" key="12">
    <source>
        <dbReference type="Proteomes" id="UP000264062"/>
    </source>
</evidence>
<reference evidence="11 12" key="1">
    <citation type="journal article" date="2018" name="Nat. Biotechnol.">
        <title>A standardized bacterial taxonomy based on genome phylogeny substantially revises the tree of life.</title>
        <authorList>
            <person name="Parks D.H."/>
            <person name="Chuvochina M."/>
            <person name="Waite D.W."/>
            <person name="Rinke C."/>
            <person name="Skarshewski A."/>
            <person name="Chaumeil P.A."/>
            <person name="Hugenholtz P."/>
        </authorList>
    </citation>
    <scope>NUCLEOTIDE SEQUENCE [LARGE SCALE GENOMIC DNA]</scope>
    <source>
        <strain evidence="11">UBA9956</strain>
    </source>
</reference>
<evidence type="ECO:0000256" key="9">
    <source>
        <dbReference type="ARBA" id="ARBA00023136"/>
    </source>
</evidence>
<dbReference type="PRINTS" id="PR01651">
    <property type="entry name" value="SECGEXPORT"/>
</dbReference>
<name>A0A350HAZ0_UNCW3</name>
<dbReference type="AlphaFoldDB" id="A0A350HAZ0"/>
<evidence type="ECO:0000256" key="2">
    <source>
        <dbReference type="ARBA" id="ARBA00008445"/>
    </source>
</evidence>
<proteinExistence type="inferred from homology"/>
<dbReference type="GO" id="GO:0009306">
    <property type="term" value="P:protein secretion"/>
    <property type="evidence" value="ECO:0007669"/>
    <property type="project" value="UniProtKB-UniRule"/>
</dbReference>
<dbReference type="GO" id="GO:0065002">
    <property type="term" value="P:intracellular protein transmembrane transport"/>
    <property type="evidence" value="ECO:0007669"/>
    <property type="project" value="TreeGrafter"/>
</dbReference>
<dbReference type="Proteomes" id="UP000264062">
    <property type="component" value="Unassembled WGS sequence"/>
</dbReference>
<dbReference type="Pfam" id="PF03840">
    <property type="entry name" value="SecG"/>
    <property type="match status" value="1"/>
</dbReference>
<dbReference type="PANTHER" id="PTHR34182:SF1">
    <property type="entry name" value="PROTEIN-EXPORT MEMBRANE PROTEIN SECG"/>
    <property type="match status" value="1"/>
</dbReference>
<dbReference type="NCBIfam" id="TIGR00810">
    <property type="entry name" value="secG"/>
    <property type="match status" value="1"/>
</dbReference>
<sequence length="115" mass="12316">MGGILFTLLLIIHIIVSALLIVVILMQQSKGGLSSMFGGSQDSVFGASGAETFFTRATAIMAVIFMITSFSLALMSSSKKDTAINHEIQPETNVLDQQAVPQIDTTVKPIQENTK</sequence>
<organism evidence="11 12">
    <name type="scientific">candidate division WOR-3 bacterium</name>
    <dbReference type="NCBI Taxonomy" id="2052148"/>
    <lineage>
        <taxon>Bacteria</taxon>
        <taxon>Bacteria division WOR-3</taxon>
    </lineage>
</organism>
<evidence type="ECO:0000256" key="8">
    <source>
        <dbReference type="ARBA" id="ARBA00023010"/>
    </source>
</evidence>
<keyword evidence="8 10" id="KW-0811">Translocation</keyword>
<evidence type="ECO:0000256" key="4">
    <source>
        <dbReference type="ARBA" id="ARBA00022475"/>
    </source>
</evidence>
<accession>A0A350HAZ0</accession>
<dbReference type="PANTHER" id="PTHR34182">
    <property type="entry name" value="PROTEIN-EXPORT MEMBRANE PROTEIN SECG"/>
    <property type="match status" value="1"/>
</dbReference>
<evidence type="ECO:0000256" key="5">
    <source>
        <dbReference type="ARBA" id="ARBA00022692"/>
    </source>
</evidence>
<evidence type="ECO:0000256" key="1">
    <source>
        <dbReference type="ARBA" id="ARBA00004651"/>
    </source>
</evidence>
<comment type="subcellular location">
    <subcellularLocation>
        <location evidence="1 10">Cell membrane</location>
        <topology evidence="1 10">Multi-pass membrane protein</topology>
    </subcellularLocation>
</comment>
<feature type="transmembrane region" description="Helical" evidence="10">
    <location>
        <begin position="53"/>
        <end position="75"/>
    </location>
</feature>
<evidence type="ECO:0000256" key="3">
    <source>
        <dbReference type="ARBA" id="ARBA00022448"/>
    </source>
</evidence>
<evidence type="ECO:0000256" key="6">
    <source>
        <dbReference type="ARBA" id="ARBA00022927"/>
    </source>
</evidence>
<evidence type="ECO:0000256" key="10">
    <source>
        <dbReference type="RuleBase" id="RU365087"/>
    </source>
</evidence>
<dbReference type="GO" id="GO:0015450">
    <property type="term" value="F:protein-transporting ATPase activity"/>
    <property type="evidence" value="ECO:0007669"/>
    <property type="project" value="UniProtKB-UniRule"/>
</dbReference>
<dbReference type="GO" id="GO:0005886">
    <property type="term" value="C:plasma membrane"/>
    <property type="evidence" value="ECO:0007669"/>
    <property type="project" value="UniProtKB-SubCell"/>
</dbReference>
<comment type="function">
    <text evidence="10">Involved in protein export. Participates in an early event of protein translocation.</text>
</comment>
<dbReference type="GO" id="GO:0043952">
    <property type="term" value="P:protein transport by the Sec complex"/>
    <property type="evidence" value="ECO:0007669"/>
    <property type="project" value="TreeGrafter"/>
</dbReference>